<evidence type="ECO:0000313" key="6">
    <source>
        <dbReference type="EMBL" id="ETO77592.1"/>
    </source>
</evidence>
<dbReference type="EMBL" id="ANJA01001329">
    <property type="protein sequence ID" value="ETO77592.1"/>
    <property type="molecule type" value="Genomic_DNA"/>
</dbReference>
<comment type="subcellular location">
    <subcellularLocation>
        <location evidence="1 5">Secreted</location>
    </subcellularLocation>
</comment>
<proteinExistence type="inferred from homology"/>
<evidence type="ECO:0000256" key="1">
    <source>
        <dbReference type="ARBA" id="ARBA00004613"/>
    </source>
</evidence>
<dbReference type="OrthoDB" id="113797at2759"/>
<dbReference type="InterPro" id="IPR031825">
    <property type="entry name" value="RXLR"/>
</dbReference>
<gene>
    <name evidence="6" type="ORF">F444_07230</name>
</gene>
<comment type="similarity">
    <text evidence="2 5">Belongs to the RxLR effector family.</text>
</comment>
<keyword evidence="4 5" id="KW-0732">Signal</keyword>
<comment type="function">
    <text evidence="5">Effector that suppresses plant defense responses during pathogen infection.</text>
</comment>
<evidence type="ECO:0000313" key="7">
    <source>
        <dbReference type="Proteomes" id="UP000028582"/>
    </source>
</evidence>
<dbReference type="Pfam" id="PF16810">
    <property type="entry name" value="RXLR"/>
    <property type="match status" value="1"/>
</dbReference>
<feature type="chain" id="PRO_5044966064" description="RxLR effector protein" evidence="5">
    <location>
        <begin position="20"/>
        <end position="151"/>
    </location>
</feature>
<feature type="signal peptide" evidence="5">
    <location>
        <begin position="1"/>
        <end position="19"/>
    </location>
</feature>
<evidence type="ECO:0000256" key="4">
    <source>
        <dbReference type="ARBA" id="ARBA00022729"/>
    </source>
</evidence>
<protein>
    <recommendedName>
        <fullName evidence="5">RxLR effector protein</fullName>
    </recommendedName>
</protein>
<organism evidence="6 7">
    <name type="scientific">Phytophthora nicotianae P1976</name>
    <dbReference type="NCBI Taxonomy" id="1317066"/>
    <lineage>
        <taxon>Eukaryota</taxon>
        <taxon>Sar</taxon>
        <taxon>Stramenopiles</taxon>
        <taxon>Oomycota</taxon>
        <taxon>Peronosporomycetes</taxon>
        <taxon>Peronosporales</taxon>
        <taxon>Peronosporaceae</taxon>
        <taxon>Phytophthora</taxon>
    </lineage>
</organism>
<reference evidence="6 7" key="1">
    <citation type="submission" date="2013-11" db="EMBL/GenBank/DDBJ databases">
        <title>The Genome Sequence of Phytophthora parasitica P1976.</title>
        <authorList>
            <consortium name="The Broad Institute Genomics Platform"/>
            <person name="Russ C."/>
            <person name="Tyler B."/>
            <person name="Panabieres F."/>
            <person name="Shan W."/>
            <person name="Tripathy S."/>
            <person name="Grunwald N."/>
            <person name="Machado M."/>
            <person name="Johnson C.S."/>
            <person name="Walker B."/>
            <person name="Young S."/>
            <person name="Zeng Q."/>
            <person name="Gargeya S."/>
            <person name="Fitzgerald M."/>
            <person name="Haas B."/>
            <person name="Abouelleil A."/>
            <person name="Allen A.W."/>
            <person name="Alvarado L."/>
            <person name="Arachchi H.M."/>
            <person name="Berlin A.M."/>
            <person name="Chapman S.B."/>
            <person name="Gainer-Dewar J."/>
            <person name="Goldberg J."/>
            <person name="Griggs A."/>
            <person name="Gujja S."/>
            <person name="Hansen M."/>
            <person name="Howarth C."/>
            <person name="Imamovic A."/>
            <person name="Ireland A."/>
            <person name="Larimer J."/>
            <person name="McCowan C."/>
            <person name="Murphy C."/>
            <person name="Pearson M."/>
            <person name="Poon T.W."/>
            <person name="Priest M."/>
            <person name="Roberts A."/>
            <person name="Saif S."/>
            <person name="Shea T."/>
            <person name="Sisk P."/>
            <person name="Sykes S."/>
            <person name="Wortman J."/>
            <person name="Nusbaum C."/>
            <person name="Birren B."/>
        </authorList>
    </citation>
    <scope>NUCLEOTIDE SEQUENCE [LARGE SCALE GENOMIC DNA]</scope>
    <source>
        <strain evidence="6 7">P1976</strain>
    </source>
</reference>
<evidence type="ECO:0000256" key="2">
    <source>
        <dbReference type="ARBA" id="ARBA00010400"/>
    </source>
</evidence>
<dbReference type="Proteomes" id="UP000028582">
    <property type="component" value="Unassembled WGS sequence"/>
</dbReference>
<evidence type="ECO:0000256" key="3">
    <source>
        <dbReference type="ARBA" id="ARBA00022525"/>
    </source>
</evidence>
<comment type="caution">
    <text evidence="6">The sequence shown here is derived from an EMBL/GenBank/DDBJ whole genome shotgun (WGS) entry which is preliminary data.</text>
</comment>
<dbReference type="AlphaFoldDB" id="A0A081AFD1"/>
<name>A0A081AFD1_PHYNI</name>
<sequence>MRVCITLVVALVSLLVVNSAVLAAKASTPTDLVQFGPRFVENRQRDSFRFLRTRQDDGLDNEERGVKEMGNYVVKIFSKEKRLLDLFTKARNENNFPKMSKKGGPDLLKDALKYLRKKGVADSKLIGLDDIAERFSTEWYRVHGNLYGNRG</sequence>
<evidence type="ECO:0000256" key="5">
    <source>
        <dbReference type="RuleBase" id="RU367124"/>
    </source>
</evidence>
<comment type="domain">
    <text evidence="5">The RxLR-dEER motif acts to carry the protein into the host cell cytoplasm through binding to cell surface phosphatidylinositol-3-phosphate.</text>
</comment>
<accession>A0A081AFD1</accession>
<keyword evidence="3 5" id="KW-0964">Secreted</keyword>